<accession>A0A2T5JCW4</accession>
<gene>
    <name evidence="3" type="ORF">C8P68_102425</name>
</gene>
<evidence type="ECO:0000259" key="2">
    <source>
        <dbReference type="Pfam" id="PF08327"/>
    </source>
</evidence>
<dbReference type="Gene3D" id="3.30.530.20">
    <property type="match status" value="1"/>
</dbReference>
<evidence type="ECO:0000256" key="1">
    <source>
        <dbReference type="ARBA" id="ARBA00006817"/>
    </source>
</evidence>
<evidence type="ECO:0000313" key="3">
    <source>
        <dbReference type="EMBL" id="PTQ99600.1"/>
    </source>
</evidence>
<comment type="similarity">
    <text evidence="1">Belongs to the AHA1 family.</text>
</comment>
<reference evidence="3 4" key="1">
    <citation type="submission" date="2018-04" db="EMBL/GenBank/DDBJ databases">
        <title>Genomic Encyclopedia of Archaeal and Bacterial Type Strains, Phase II (KMG-II): from individual species to whole genera.</title>
        <authorList>
            <person name="Goeker M."/>
        </authorList>
    </citation>
    <scope>NUCLEOTIDE SEQUENCE [LARGE SCALE GENOMIC DNA]</scope>
    <source>
        <strain evidence="3 4">DSM 26809</strain>
    </source>
</reference>
<feature type="domain" description="Activator of Hsp90 ATPase homologue 1/2-like C-terminal" evidence="2">
    <location>
        <begin position="12"/>
        <end position="157"/>
    </location>
</feature>
<dbReference type="CDD" id="cd07814">
    <property type="entry name" value="SRPBCC_CalC_Aha1-like"/>
    <property type="match status" value="1"/>
</dbReference>
<keyword evidence="4" id="KW-1185">Reference proteome</keyword>
<dbReference type="SUPFAM" id="SSF55961">
    <property type="entry name" value="Bet v1-like"/>
    <property type="match status" value="1"/>
</dbReference>
<evidence type="ECO:0000313" key="4">
    <source>
        <dbReference type="Proteomes" id="UP000244168"/>
    </source>
</evidence>
<dbReference type="EMBL" id="QAOQ01000002">
    <property type="protein sequence ID" value="PTQ99600.1"/>
    <property type="molecule type" value="Genomic_DNA"/>
</dbReference>
<sequence>MAKQVQVTKVFNAPVEMVWRVWVEPQLIKRWWGPRHFISPMAQIDFRVGGRSLVSMKAPQEMGGREWYSIWDYVKIDPLKTIEFIQSLADENGQKTNPVSVGMPADFPSEIQTIVTFRELGPNQTEMTVTEYADFGTMSNFAQIGLEQSLDKMAAIFS</sequence>
<organism evidence="3 4">
    <name type="scientific">Mucilaginibacter yixingensis</name>
    <dbReference type="NCBI Taxonomy" id="1295612"/>
    <lineage>
        <taxon>Bacteria</taxon>
        <taxon>Pseudomonadati</taxon>
        <taxon>Bacteroidota</taxon>
        <taxon>Sphingobacteriia</taxon>
        <taxon>Sphingobacteriales</taxon>
        <taxon>Sphingobacteriaceae</taxon>
        <taxon>Mucilaginibacter</taxon>
    </lineage>
</organism>
<protein>
    <submittedName>
        <fullName evidence="3">Uncharacterized protein YndB with AHSA1/START domain</fullName>
    </submittedName>
</protein>
<dbReference type="OrthoDB" id="384974at2"/>
<dbReference type="RefSeq" id="WP_107827522.1">
    <property type="nucleotide sequence ID" value="NZ_CP160205.1"/>
</dbReference>
<dbReference type="InterPro" id="IPR023393">
    <property type="entry name" value="START-like_dom_sf"/>
</dbReference>
<dbReference type="Pfam" id="PF08327">
    <property type="entry name" value="AHSA1"/>
    <property type="match status" value="1"/>
</dbReference>
<dbReference type="AlphaFoldDB" id="A0A2T5JCW4"/>
<comment type="caution">
    <text evidence="3">The sequence shown here is derived from an EMBL/GenBank/DDBJ whole genome shotgun (WGS) entry which is preliminary data.</text>
</comment>
<name>A0A2T5JCW4_9SPHI</name>
<proteinExistence type="inferred from homology"/>
<dbReference type="Proteomes" id="UP000244168">
    <property type="component" value="Unassembled WGS sequence"/>
</dbReference>
<dbReference type="InterPro" id="IPR013538">
    <property type="entry name" value="ASHA1/2-like_C"/>
</dbReference>